<reference evidence="1" key="1">
    <citation type="submission" date="2018-02" db="EMBL/GenBank/DDBJ databases">
        <title>Rhizophora mucronata_Transcriptome.</title>
        <authorList>
            <person name="Meera S.P."/>
            <person name="Sreeshan A."/>
            <person name="Augustine A."/>
        </authorList>
    </citation>
    <scope>NUCLEOTIDE SEQUENCE</scope>
    <source>
        <tissue evidence="1">Leaf</tissue>
    </source>
</reference>
<dbReference type="AlphaFoldDB" id="A0A2P2N8I2"/>
<proteinExistence type="predicted"/>
<sequence length="49" mass="5573">MVLTISYNLVTQKMDYSAAIYTTILFIKVRYSTCMKSKSGNSNVCLSFH</sequence>
<organism evidence="1">
    <name type="scientific">Rhizophora mucronata</name>
    <name type="common">Asiatic mangrove</name>
    <dbReference type="NCBI Taxonomy" id="61149"/>
    <lineage>
        <taxon>Eukaryota</taxon>
        <taxon>Viridiplantae</taxon>
        <taxon>Streptophyta</taxon>
        <taxon>Embryophyta</taxon>
        <taxon>Tracheophyta</taxon>
        <taxon>Spermatophyta</taxon>
        <taxon>Magnoliopsida</taxon>
        <taxon>eudicotyledons</taxon>
        <taxon>Gunneridae</taxon>
        <taxon>Pentapetalae</taxon>
        <taxon>rosids</taxon>
        <taxon>fabids</taxon>
        <taxon>Malpighiales</taxon>
        <taxon>Rhizophoraceae</taxon>
        <taxon>Rhizophora</taxon>
    </lineage>
</organism>
<evidence type="ECO:0000313" key="1">
    <source>
        <dbReference type="EMBL" id="MBX38726.1"/>
    </source>
</evidence>
<name>A0A2P2N8I2_RHIMU</name>
<dbReference type="EMBL" id="GGEC01058242">
    <property type="protein sequence ID" value="MBX38726.1"/>
    <property type="molecule type" value="Transcribed_RNA"/>
</dbReference>
<accession>A0A2P2N8I2</accession>
<protein>
    <submittedName>
        <fullName evidence="1">Uncharacterized protein</fullName>
    </submittedName>
</protein>